<dbReference type="Gene3D" id="3.40.250.10">
    <property type="entry name" value="Rhodanese-like domain"/>
    <property type="match status" value="1"/>
</dbReference>
<organism evidence="3 4">
    <name type="scientific">Amphiplicatus metriothermophilus</name>
    <dbReference type="NCBI Taxonomy" id="1519374"/>
    <lineage>
        <taxon>Bacteria</taxon>
        <taxon>Pseudomonadati</taxon>
        <taxon>Pseudomonadota</taxon>
        <taxon>Alphaproteobacteria</taxon>
        <taxon>Parvularculales</taxon>
        <taxon>Parvularculaceae</taxon>
        <taxon>Amphiplicatus</taxon>
    </lineage>
</organism>
<dbReference type="PROSITE" id="PS00380">
    <property type="entry name" value="RHODANESE_1"/>
    <property type="match status" value="1"/>
</dbReference>
<evidence type="ECO:0000313" key="4">
    <source>
        <dbReference type="Proteomes" id="UP000198346"/>
    </source>
</evidence>
<proteinExistence type="predicted"/>
<evidence type="ECO:0000313" key="3">
    <source>
        <dbReference type="EMBL" id="SNT67747.1"/>
    </source>
</evidence>
<dbReference type="InterPro" id="IPR001307">
    <property type="entry name" value="Thiosulphate_STrfase_CS"/>
</dbReference>
<sequence>MGIPRYIGAMIETVPDVEPARLARFDAIIDARSPGEYAEDHIPGAINLPALDDAERAAIGTIYVRRSKFEARRRGAALVARNIARHIETALADKPRQWRPLIYCWRGGQRSAAMATVLAQVGWRVGVLQGGYKTWRRAVVETLRLSEAPIGVLLLDGQTGAAKSRILERLAALDVQTLDLEALAAHRGSVFGGWADRPQPGQKMFESLLFQNIRRLDPARPIVVEAESNHIGRCVIPRRLWRAMRAAPRIEVKADAALRARHIAAAYDDLIRDREAVLAALARLAPFHDKARIERWRTMAQAEDYAALAAELMRDHYDPLYERARKRREDKPLAEIRLDRLDAEDIDAAARRIKDIAERFAGAARAAHSA</sequence>
<protein>
    <submittedName>
        <fullName evidence="3">tRNA 2-selenouridine synthase</fullName>
    </submittedName>
</protein>
<dbReference type="InterPro" id="IPR058840">
    <property type="entry name" value="AAA_SelU"/>
</dbReference>
<name>A0A239PJE2_9PROT</name>
<dbReference type="Pfam" id="PF00581">
    <property type="entry name" value="Rhodanese"/>
    <property type="match status" value="1"/>
</dbReference>
<dbReference type="AlphaFoldDB" id="A0A239PJE2"/>
<dbReference type="PROSITE" id="PS50206">
    <property type="entry name" value="RHODANESE_3"/>
    <property type="match status" value="1"/>
</dbReference>
<evidence type="ECO:0000259" key="2">
    <source>
        <dbReference type="PROSITE" id="PS50206"/>
    </source>
</evidence>
<gene>
    <name evidence="3" type="ORF">SAMN06297382_0240</name>
</gene>
<reference evidence="3 4" key="1">
    <citation type="submission" date="2017-07" db="EMBL/GenBank/DDBJ databases">
        <authorList>
            <person name="Sun Z.S."/>
            <person name="Albrecht U."/>
            <person name="Echele G."/>
            <person name="Lee C.C."/>
        </authorList>
    </citation>
    <scope>NUCLEOTIDE SEQUENCE [LARGE SCALE GENOMIC DNA]</scope>
    <source>
        <strain evidence="3 4">CGMCC 1.12710</strain>
    </source>
</reference>
<dbReference type="NCBIfam" id="NF008750">
    <property type="entry name" value="PRK11784.1-2"/>
    <property type="match status" value="1"/>
</dbReference>
<dbReference type="InterPro" id="IPR017582">
    <property type="entry name" value="SelU"/>
</dbReference>
<dbReference type="GO" id="GO:0002098">
    <property type="term" value="P:tRNA wobble uridine modification"/>
    <property type="evidence" value="ECO:0007669"/>
    <property type="project" value="InterPro"/>
</dbReference>
<dbReference type="SUPFAM" id="SSF52821">
    <property type="entry name" value="Rhodanese/Cell cycle control phosphatase"/>
    <property type="match status" value="1"/>
</dbReference>
<dbReference type="EMBL" id="FZQA01000001">
    <property type="protein sequence ID" value="SNT67747.1"/>
    <property type="molecule type" value="Genomic_DNA"/>
</dbReference>
<keyword evidence="4" id="KW-1185">Reference proteome</keyword>
<dbReference type="InterPro" id="IPR001763">
    <property type="entry name" value="Rhodanese-like_dom"/>
</dbReference>
<dbReference type="SMART" id="SM00450">
    <property type="entry name" value="RHOD"/>
    <property type="match status" value="1"/>
</dbReference>
<dbReference type="GO" id="GO:0004792">
    <property type="term" value="F:thiosulfate-cyanide sulfurtransferase activity"/>
    <property type="evidence" value="ECO:0007669"/>
    <property type="project" value="InterPro"/>
</dbReference>
<dbReference type="PANTHER" id="PTHR30401">
    <property type="entry name" value="TRNA 2-SELENOURIDINE SYNTHASE"/>
    <property type="match status" value="1"/>
</dbReference>
<dbReference type="PANTHER" id="PTHR30401:SF0">
    <property type="entry name" value="TRNA 2-SELENOURIDINE SYNTHASE"/>
    <property type="match status" value="1"/>
</dbReference>
<keyword evidence="1" id="KW-0711">Selenium</keyword>
<evidence type="ECO:0000256" key="1">
    <source>
        <dbReference type="ARBA" id="ARBA00023266"/>
    </source>
</evidence>
<accession>A0A239PJE2</accession>
<dbReference type="GO" id="GO:0043828">
    <property type="term" value="F:tRNA 2-selenouridine synthase activity"/>
    <property type="evidence" value="ECO:0007669"/>
    <property type="project" value="InterPro"/>
</dbReference>
<dbReference type="InterPro" id="IPR036873">
    <property type="entry name" value="Rhodanese-like_dom_sf"/>
</dbReference>
<dbReference type="NCBIfam" id="TIGR03167">
    <property type="entry name" value="tRNA_sel_U_synt"/>
    <property type="match status" value="1"/>
</dbReference>
<dbReference type="NCBIfam" id="NF008752">
    <property type="entry name" value="PRK11784.1-4"/>
    <property type="match status" value="1"/>
</dbReference>
<dbReference type="Proteomes" id="UP000198346">
    <property type="component" value="Unassembled WGS sequence"/>
</dbReference>
<dbReference type="Pfam" id="PF26341">
    <property type="entry name" value="AAA_SelU"/>
    <property type="match status" value="1"/>
</dbReference>
<feature type="domain" description="Rhodanese" evidence="2">
    <location>
        <begin position="28"/>
        <end position="144"/>
    </location>
</feature>